<evidence type="ECO:0000313" key="2">
    <source>
        <dbReference type="Proteomes" id="UP001186944"/>
    </source>
</evidence>
<comment type="caution">
    <text evidence="1">The sequence shown here is derived from an EMBL/GenBank/DDBJ whole genome shotgun (WGS) entry which is preliminary data.</text>
</comment>
<dbReference type="Proteomes" id="UP001186944">
    <property type="component" value="Unassembled WGS sequence"/>
</dbReference>
<dbReference type="GO" id="GO:0005615">
    <property type="term" value="C:extracellular space"/>
    <property type="evidence" value="ECO:0007669"/>
    <property type="project" value="TreeGrafter"/>
</dbReference>
<evidence type="ECO:0008006" key="3">
    <source>
        <dbReference type="Google" id="ProtNLM"/>
    </source>
</evidence>
<accession>A0AA88XUD7</accession>
<dbReference type="PANTHER" id="PTHR24024:SF18">
    <property type="entry name" value="SHORT-CHAIN COLLAGEN C4-LIKE"/>
    <property type="match status" value="1"/>
</dbReference>
<dbReference type="AlphaFoldDB" id="A0AA88XUD7"/>
<evidence type="ECO:0000313" key="1">
    <source>
        <dbReference type="EMBL" id="KAK3091964.1"/>
    </source>
</evidence>
<gene>
    <name evidence="1" type="ORF">FSP39_024034</name>
</gene>
<sequence>MHHKPQYRRKTIKGRHEKIYGGEYDIGGSTFGNSGLNNGDNIPCAVCQSTKGIQKLMIPGRVTCTRGWTRQYTGFLATQYGKGHVSSSQYICMDSRPTAADGGHRNDNGALPYPVQAACGALPCPKYRTGKTISCVVCTK</sequence>
<dbReference type="PANTHER" id="PTHR24024">
    <property type="entry name" value="PULMONARY SURFACTANT-ASSOCIATED PROTEIN A"/>
    <property type="match status" value="1"/>
</dbReference>
<dbReference type="InterPro" id="IPR051077">
    <property type="entry name" value="Ca-dependent_lectin"/>
</dbReference>
<protein>
    <recommendedName>
        <fullName evidence="3">Short-chain collagen C4-like</fullName>
    </recommendedName>
</protein>
<proteinExistence type="predicted"/>
<name>A0AA88XUD7_PINIB</name>
<keyword evidence="2" id="KW-1185">Reference proteome</keyword>
<dbReference type="EMBL" id="VSWD01000010">
    <property type="protein sequence ID" value="KAK3091964.1"/>
    <property type="molecule type" value="Genomic_DNA"/>
</dbReference>
<reference evidence="1" key="1">
    <citation type="submission" date="2019-08" db="EMBL/GenBank/DDBJ databases">
        <title>The improved chromosome-level genome for the pearl oyster Pinctada fucata martensii using PacBio sequencing and Hi-C.</title>
        <authorList>
            <person name="Zheng Z."/>
        </authorList>
    </citation>
    <scope>NUCLEOTIDE SEQUENCE</scope>
    <source>
        <strain evidence="1">ZZ-2019</strain>
        <tissue evidence="1">Adductor muscle</tissue>
    </source>
</reference>
<organism evidence="1 2">
    <name type="scientific">Pinctada imbricata</name>
    <name type="common">Atlantic pearl-oyster</name>
    <name type="synonym">Pinctada martensii</name>
    <dbReference type="NCBI Taxonomy" id="66713"/>
    <lineage>
        <taxon>Eukaryota</taxon>
        <taxon>Metazoa</taxon>
        <taxon>Spiralia</taxon>
        <taxon>Lophotrochozoa</taxon>
        <taxon>Mollusca</taxon>
        <taxon>Bivalvia</taxon>
        <taxon>Autobranchia</taxon>
        <taxon>Pteriomorphia</taxon>
        <taxon>Pterioida</taxon>
        <taxon>Pterioidea</taxon>
        <taxon>Pteriidae</taxon>
        <taxon>Pinctada</taxon>
    </lineage>
</organism>